<reference evidence="2" key="1">
    <citation type="submission" date="2011-07" db="EMBL/GenBank/DDBJ databases">
        <title>Complete genome sequence of Acetobacterium woodii.</title>
        <authorList>
            <person name="Poehlein A."/>
            <person name="Schmidt S."/>
            <person name="Kaster A.-K."/>
            <person name="Goenrich M."/>
            <person name="Vollmers J."/>
            <person name="Thuermer A."/>
            <person name="Gottschalk G."/>
            <person name="Thauer R.K."/>
            <person name="Daniel R."/>
            <person name="Mueller V."/>
        </authorList>
    </citation>
    <scope>NUCLEOTIDE SEQUENCE [LARGE SCALE GENOMIC DNA]</scope>
    <source>
        <strain evidence="2">ATCC 29683 / DSM 1030 / JCM 2381 / KCTC 1655 / WB1</strain>
    </source>
</reference>
<dbReference type="AlphaFoldDB" id="H6LDC8"/>
<sequence length="208" mass="22195">MLVFGLILTTAIDKNFLSITKYLNSPGKGTDVYETTLSAGHYTAGIDIPPGTYSISHLSGIGKTSSNKFFSGAINGRSDLSLDSLKTSIANVQLPEDTVLTITGSLVVKISTETGNLKYMHLRENPAPKTIILSSGLYKSGQDFAEGTYNVVWMDGFGIVSSSNLFNKGLAEQMGFDALSAQEFKNLELPAGTTLTVSDLTIKLVPSK</sequence>
<reference evidence="1 2" key="2">
    <citation type="journal article" date="2012" name="PLoS ONE">
        <title>An ancient pathway combining carbon dioxide fixation with the generation and utilization of a sodium ion gradient for ATP synthesis.</title>
        <authorList>
            <person name="Poehlein A."/>
            <person name="Schmidt S."/>
            <person name="Kaster A.K."/>
            <person name="Goenrich M."/>
            <person name="Vollmers J."/>
            <person name="Thurmer A."/>
            <person name="Bertsch J."/>
            <person name="Schuchmann K."/>
            <person name="Voigt B."/>
            <person name="Hecker M."/>
            <person name="Daniel R."/>
            <person name="Thauer R.K."/>
            <person name="Gottschalk G."/>
            <person name="Muller V."/>
        </authorList>
    </citation>
    <scope>NUCLEOTIDE SEQUENCE [LARGE SCALE GENOMIC DNA]</scope>
    <source>
        <strain evidence="2">ATCC 29683 / DSM 1030 / JCM 2381 / KCTC 1655 / WB1</strain>
    </source>
</reference>
<protein>
    <submittedName>
        <fullName evidence="1">Uncharacterized protein</fullName>
    </submittedName>
</protein>
<evidence type="ECO:0000313" key="2">
    <source>
        <dbReference type="Proteomes" id="UP000007177"/>
    </source>
</evidence>
<accession>H6LDC8</accession>
<dbReference type="eggNOG" id="ENOG5032ZJD">
    <property type="taxonomic scope" value="Bacteria"/>
</dbReference>
<gene>
    <name evidence="1" type="ordered locus">Awo_c24000</name>
</gene>
<keyword evidence="2" id="KW-1185">Reference proteome</keyword>
<dbReference type="Proteomes" id="UP000007177">
    <property type="component" value="Chromosome"/>
</dbReference>
<name>H6LDC8_ACEWD</name>
<dbReference type="HOGENOM" id="CLU_107968_0_0_9"/>
<evidence type="ECO:0000313" key="1">
    <source>
        <dbReference type="EMBL" id="AFA49173.1"/>
    </source>
</evidence>
<organism evidence="1 2">
    <name type="scientific">Acetobacterium woodii (strain ATCC 29683 / DSM 1030 / JCM 2381 / KCTC 1655 / WB1)</name>
    <dbReference type="NCBI Taxonomy" id="931626"/>
    <lineage>
        <taxon>Bacteria</taxon>
        <taxon>Bacillati</taxon>
        <taxon>Bacillota</taxon>
        <taxon>Clostridia</taxon>
        <taxon>Eubacteriales</taxon>
        <taxon>Eubacteriaceae</taxon>
        <taxon>Acetobacterium</taxon>
    </lineage>
</organism>
<dbReference type="KEGG" id="awo:Awo_c24000"/>
<proteinExistence type="predicted"/>
<dbReference type="EMBL" id="CP002987">
    <property type="protein sequence ID" value="AFA49173.1"/>
    <property type="molecule type" value="Genomic_DNA"/>
</dbReference>